<keyword evidence="7" id="KW-1185">Reference proteome</keyword>
<dbReference type="InterPro" id="IPR002699">
    <property type="entry name" value="V_ATPase_D"/>
</dbReference>
<evidence type="ECO:0000256" key="1">
    <source>
        <dbReference type="ARBA" id="ARBA00005850"/>
    </source>
</evidence>
<accession>A0ABM3US70</accession>
<evidence type="ECO:0000313" key="7">
    <source>
        <dbReference type="Proteomes" id="UP001652621"/>
    </source>
</evidence>
<proteinExistence type="inferred from homology"/>
<evidence type="ECO:0000256" key="5">
    <source>
        <dbReference type="SAM" id="Coils"/>
    </source>
</evidence>
<protein>
    <submittedName>
        <fullName evidence="8">V-type proton ATPase subunit D-like</fullName>
    </submittedName>
</protein>
<comment type="function">
    <text evidence="4">Subunit of the V1 complex of vacuolar(H+)-ATPase (V-ATPase), a multisubunit enzyme composed of a peripheral complex (V1) that hydrolyzes ATP and a membrane integral complex (V0) that translocates protons. V-ATPase is responsible for acidifying and maintaining the pH of intracellular compartments and in some cell types, is targeted to the plasma membrane, where it is responsible for acidifying the extracellular environment.</text>
</comment>
<dbReference type="NCBIfam" id="TIGR00309">
    <property type="entry name" value="V_ATPase_subD"/>
    <property type="match status" value="1"/>
</dbReference>
<feature type="coiled-coil region" evidence="5">
    <location>
        <begin position="30"/>
        <end position="64"/>
    </location>
</feature>
<keyword evidence="2" id="KW-0813">Transport</keyword>
<dbReference type="PANTHER" id="PTHR11671">
    <property type="entry name" value="V-TYPE ATP SYNTHASE SUBUNIT D"/>
    <property type="match status" value="1"/>
</dbReference>
<keyword evidence="3" id="KW-0406">Ion transport</keyword>
<gene>
    <name evidence="8" type="primary">LOC105262343</name>
</gene>
<evidence type="ECO:0000256" key="6">
    <source>
        <dbReference type="SAM" id="MobiDB-lite"/>
    </source>
</evidence>
<comment type="similarity">
    <text evidence="1">Belongs to the V-ATPase D subunit family.</text>
</comment>
<dbReference type="Gene3D" id="1.10.287.3240">
    <property type="match status" value="1"/>
</dbReference>
<organism evidence="7 8">
    <name type="scientific">Musca domestica</name>
    <name type="common">House fly</name>
    <dbReference type="NCBI Taxonomy" id="7370"/>
    <lineage>
        <taxon>Eukaryota</taxon>
        <taxon>Metazoa</taxon>
        <taxon>Ecdysozoa</taxon>
        <taxon>Arthropoda</taxon>
        <taxon>Hexapoda</taxon>
        <taxon>Insecta</taxon>
        <taxon>Pterygota</taxon>
        <taxon>Neoptera</taxon>
        <taxon>Endopterygota</taxon>
        <taxon>Diptera</taxon>
        <taxon>Brachycera</taxon>
        <taxon>Muscomorpha</taxon>
        <taxon>Muscoidea</taxon>
        <taxon>Muscidae</taxon>
        <taxon>Musca</taxon>
    </lineage>
</organism>
<keyword evidence="5" id="KW-0175">Coiled coil</keyword>
<evidence type="ECO:0000256" key="3">
    <source>
        <dbReference type="ARBA" id="ARBA00023065"/>
    </source>
</evidence>
<dbReference type="GeneID" id="105262343"/>
<feature type="compositionally biased region" description="Low complexity" evidence="6">
    <location>
        <begin position="313"/>
        <end position="322"/>
    </location>
</feature>
<feature type="region of interest" description="Disordered" evidence="6">
    <location>
        <begin position="284"/>
        <end position="322"/>
    </location>
</feature>
<evidence type="ECO:0000313" key="8">
    <source>
        <dbReference type="RefSeq" id="XP_058976385.1"/>
    </source>
</evidence>
<sequence length="322" mass="36177">MSGRDVLQIFPSRANFVLMKQRIAGATTGLSLLKRKRDALELHLRQILSELKRNQDQVQDIMQEAHFAMAKAKFLGTDFKPATVEQPEAANAFLHLISNKIVGMNVPSFELVLMPYNSLPLTGLANGGQQVEVVRKKFQKALQILVALASLEYNAKIIGEAVKLNNRRVNGLEFVVLPRYQNTLNYIRDELDEFEREDFYRLKRSQAKQNKKKSQFAAEMSKRSESKTELAPVDIDLADWTADQPDIKQMGLKVDPTVPVTRKTFVSLRGNTVVLMPEENMKPVIIKGRRQKSPSTSKSADKISKSKNVVTASPSSSETSMS</sequence>
<evidence type="ECO:0000256" key="4">
    <source>
        <dbReference type="ARBA" id="ARBA00045737"/>
    </source>
</evidence>
<reference evidence="8" key="1">
    <citation type="submission" date="2025-08" db="UniProtKB">
        <authorList>
            <consortium name="RefSeq"/>
        </authorList>
    </citation>
    <scope>IDENTIFICATION</scope>
    <source>
        <strain evidence="8">Aabys</strain>
        <tissue evidence="8">Whole body</tissue>
    </source>
</reference>
<dbReference type="Proteomes" id="UP001652621">
    <property type="component" value="Unplaced"/>
</dbReference>
<dbReference type="RefSeq" id="XP_058976385.1">
    <property type="nucleotide sequence ID" value="XM_059120402.1"/>
</dbReference>
<name>A0ABM3US70_MUSDO</name>
<dbReference type="Pfam" id="PF01813">
    <property type="entry name" value="ATP-synt_D"/>
    <property type="match status" value="1"/>
</dbReference>
<evidence type="ECO:0000256" key="2">
    <source>
        <dbReference type="ARBA" id="ARBA00022448"/>
    </source>
</evidence>